<evidence type="ECO:0000256" key="2">
    <source>
        <dbReference type="ARBA" id="ARBA00022448"/>
    </source>
</evidence>
<evidence type="ECO:0000313" key="11">
    <source>
        <dbReference type="EMBL" id="GAA4332559.1"/>
    </source>
</evidence>
<gene>
    <name evidence="11" type="ORF">GCM10023165_07210</name>
</gene>
<dbReference type="PROSITE" id="PS51007">
    <property type="entry name" value="CYTC"/>
    <property type="match status" value="2"/>
</dbReference>
<keyword evidence="7 8" id="KW-0408">Iron</keyword>
<keyword evidence="2" id="KW-0813">Transport</keyword>
<dbReference type="Pfam" id="PF00034">
    <property type="entry name" value="Cytochrom_C"/>
    <property type="match status" value="2"/>
</dbReference>
<keyword evidence="5" id="KW-0574">Periplasm</keyword>
<name>A0ABP8H0A3_9BURK</name>
<protein>
    <submittedName>
        <fullName evidence="11">C-type cytochrome</fullName>
    </submittedName>
</protein>
<dbReference type="EMBL" id="BAABGJ010000007">
    <property type="protein sequence ID" value="GAA4332559.1"/>
    <property type="molecule type" value="Genomic_DNA"/>
</dbReference>
<proteinExistence type="predicted"/>
<evidence type="ECO:0000256" key="4">
    <source>
        <dbReference type="ARBA" id="ARBA00022723"/>
    </source>
</evidence>
<keyword evidence="4 8" id="KW-0479">Metal-binding</keyword>
<evidence type="ECO:0000256" key="5">
    <source>
        <dbReference type="ARBA" id="ARBA00022764"/>
    </source>
</evidence>
<evidence type="ECO:0000256" key="3">
    <source>
        <dbReference type="ARBA" id="ARBA00022617"/>
    </source>
</evidence>
<dbReference type="PANTHER" id="PTHR33751:SF9">
    <property type="entry name" value="CYTOCHROME C4"/>
    <property type="match status" value="1"/>
</dbReference>
<dbReference type="Proteomes" id="UP001500975">
    <property type="component" value="Unassembled WGS sequence"/>
</dbReference>
<evidence type="ECO:0000256" key="8">
    <source>
        <dbReference type="PROSITE-ProRule" id="PRU00433"/>
    </source>
</evidence>
<organism evidence="11 12">
    <name type="scientific">Variovorax defluvii</name>
    <dbReference type="NCBI Taxonomy" id="913761"/>
    <lineage>
        <taxon>Bacteria</taxon>
        <taxon>Pseudomonadati</taxon>
        <taxon>Pseudomonadota</taxon>
        <taxon>Betaproteobacteria</taxon>
        <taxon>Burkholderiales</taxon>
        <taxon>Comamonadaceae</taxon>
        <taxon>Variovorax</taxon>
    </lineage>
</organism>
<feature type="signal peptide" evidence="9">
    <location>
        <begin position="1"/>
        <end position="25"/>
    </location>
</feature>
<dbReference type="InterPro" id="IPR036909">
    <property type="entry name" value="Cyt_c-like_dom_sf"/>
</dbReference>
<feature type="chain" id="PRO_5046029040" evidence="9">
    <location>
        <begin position="26"/>
        <end position="227"/>
    </location>
</feature>
<evidence type="ECO:0000256" key="9">
    <source>
        <dbReference type="SAM" id="SignalP"/>
    </source>
</evidence>
<dbReference type="InterPro" id="IPR024167">
    <property type="entry name" value="Cytochrome_c4-like"/>
</dbReference>
<evidence type="ECO:0000256" key="6">
    <source>
        <dbReference type="ARBA" id="ARBA00022982"/>
    </source>
</evidence>
<keyword evidence="3 8" id="KW-0349">Heme</keyword>
<feature type="domain" description="Cytochrome c" evidence="10">
    <location>
        <begin position="137"/>
        <end position="218"/>
    </location>
</feature>
<reference evidence="12" key="1">
    <citation type="journal article" date="2019" name="Int. J. Syst. Evol. Microbiol.">
        <title>The Global Catalogue of Microorganisms (GCM) 10K type strain sequencing project: providing services to taxonomists for standard genome sequencing and annotation.</title>
        <authorList>
            <consortium name="The Broad Institute Genomics Platform"/>
            <consortium name="The Broad Institute Genome Sequencing Center for Infectious Disease"/>
            <person name="Wu L."/>
            <person name="Ma J."/>
        </authorList>
    </citation>
    <scope>NUCLEOTIDE SEQUENCE [LARGE SCALE GENOMIC DNA]</scope>
    <source>
        <strain evidence="12">JCM 17804</strain>
    </source>
</reference>
<dbReference type="PANTHER" id="PTHR33751">
    <property type="entry name" value="CBB3-TYPE CYTOCHROME C OXIDASE SUBUNIT FIXP"/>
    <property type="match status" value="1"/>
</dbReference>
<keyword evidence="6" id="KW-0249">Electron transport</keyword>
<dbReference type="Gene3D" id="1.10.760.10">
    <property type="entry name" value="Cytochrome c-like domain"/>
    <property type="match status" value="2"/>
</dbReference>
<sequence length="227" mass="23998">MRGSRTLAFTAAAAAFLWVCAPAGAQQGSKSTQGSKAAEAPAAAPGSAYAQRFAQLCAACHGANGRSEMPNTPALSGQHSFYAITQLFLFREGRRANEAMSAVAKGMKDDDMRGFSDFIATLPPVPPPPPATPPDSARMARGKALAQEHKCVFCHGADFSGGQQVPRIGGQREDYLKLTLHEFKSAKRVGYTMAMAEAVGRIPGEDLDTLAYYLARFPVASGTTPTK</sequence>
<evidence type="ECO:0000259" key="10">
    <source>
        <dbReference type="PROSITE" id="PS51007"/>
    </source>
</evidence>
<dbReference type="InterPro" id="IPR050597">
    <property type="entry name" value="Cytochrome_c_Oxidase_Subunit"/>
</dbReference>
<dbReference type="InterPro" id="IPR009056">
    <property type="entry name" value="Cyt_c-like_dom"/>
</dbReference>
<dbReference type="RefSeq" id="WP_345535948.1">
    <property type="nucleotide sequence ID" value="NZ_BAABGJ010000007.1"/>
</dbReference>
<dbReference type="PIRSF" id="PIRSF000005">
    <property type="entry name" value="Cytochrome_c4"/>
    <property type="match status" value="1"/>
</dbReference>
<evidence type="ECO:0000256" key="7">
    <source>
        <dbReference type="ARBA" id="ARBA00023004"/>
    </source>
</evidence>
<keyword evidence="12" id="KW-1185">Reference proteome</keyword>
<keyword evidence="9" id="KW-0732">Signal</keyword>
<comment type="subcellular location">
    <subcellularLocation>
        <location evidence="1">Periplasm</location>
    </subcellularLocation>
</comment>
<evidence type="ECO:0000256" key="1">
    <source>
        <dbReference type="ARBA" id="ARBA00004418"/>
    </source>
</evidence>
<evidence type="ECO:0000313" key="12">
    <source>
        <dbReference type="Proteomes" id="UP001500975"/>
    </source>
</evidence>
<feature type="domain" description="Cytochrome c" evidence="10">
    <location>
        <begin position="41"/>
        <end position="123"/>
    </location>
</feature>
<accession>A0ABP8H0A3</accession>
<dbReference type="SUPFAM" id="SSF46626">
    <property type="entry name" value="Cytochrome c"/>
    <property type="match status" value="2"/>
</dbReference>
<comment type="caution">
    <text evidence="11">The sequence shown here is derived from an EMBL/GenBank/DDBJ whole genome shotgun (WGS) entry which is preliminary data.</text>
</comment>